<dbReference type="InterPro" id="IPR003362">
    <property type="entry name" value="Bact_transf"/>
</dbReference>
<proteinExistence type="inferred from homology"/>
<feature type="domain" description="Bacterial sugar transferase" evidence="10">
    <location>
        <begin position="77"/>
        <end position="267"/>
    </location>
</feature>
<comment type="caution">
    <text evidence="11">The sequence shown here is derived from an EMBL/GenBank/DDBJ whole genome shotgun (WGS) entry which is preliminary data.</text>
</comment>
<keyword evidence="8" id="KW-0270">Exopolysaccharide synthesis</keyword>
<dbReference type="PANTHER" id="PTHR30576">
    <property type="entry name" value="COLANIC BIOSYNTHESIS UDP-GLUCOSE LIPID CARRIER TRANSFERASE"/>
    <property type="match status" value="1"/>
</dbReference>
<comment type="subcellular location">
    <subcellularLocation>
        <location evidence="1">Cell membrane</location>
    </subcellularLocation>
</comment>
<keyword evidence="4 11" id="KW-0808">Transferase</keyword>
<name>A0ABT0B438_9SPHN</name>
<evidence type="ECO:0000313" key="11">
    <source>
        <dbReference type="EMBL" id="MCJ2179809.1"/>
    </source>
</evidence>
<dbReference type="RefSeq" id="WP_243994915.1">
    <property type="nucleotide sequence ID" value="NZ_JALHLE010000023.1"/>
</dbReference>
<reference evidence="11" key="1">
    <citation type="submission" date="2022-03" db="EMBL/GenBank/DDBJ databases">
        <title>Identification of a novel bacterium isolated from mangrove sediments.</title>
        <authorList>
            <person name="Pan X."/>
        </authorList>
    </citation>
    <scope>NUCLEOTIDE SEQUENCE</scope>
    <source>
        <strain evidence="11">B2580</strain>
    </source>
</reference>
<keyword evidence="6 9" id="KW-1133">Transmembrane helix</keyword>
<dbReference type="Proteomes" id="UP001162880">
    <property type="component" value="Unassembled WGS sequence"/>
</dbReference>
<keyword evidence="7 9" id="KW-0472">Membrane</keyword>
<keyword evidence="12" id="KW-1185">Reference proteome</keyword>
<evidence type="ECO:0000256" key="4">
    <source>
        <dbReference type="ARBA" id="ARBA00022679"/>
    </source>
</evidence>
<evidence type="ECO:0000256" key="8">
    <source>
        <dbReference type="ARBA" id="ARBA00023169"/>
    </source>
</evidence>
<dbReference type="EMBL" id="JALHLE010000023">
    <property type="protein sequence ID" value="MCJ2179809.1"/>
    <property type="molecule type" value="Genomic_DNA"/>
</dbReference>
<feature type="transmembrane region" description="Helical" evidence="9">
    <location>
        <begin position="81"/>
        <end position="113"/>
    </location>
</feature>
<gene>
    <name evidence="11" type="ORF">MTR64_14665</name>
</gene>
<dbReference type="Pfam" id="PF02397">
    <property type="entry name" value="Bac_transf"/>
    <property type="match status" value="1"/>
</dbReference>
<accession>A0ABT0B438</accession>
<evidence type="ECO:0000256" key="5">
    <source>
        <dbReference type="ARBA" id="ARBA00022692"/>
    </source>
</evidence>
<comment type="similarity">
    <text evidence="2">Belongs to the bacterial sugar transferase family.</text>
</comment>
<evidence type="ECO:0000313" key="12">
    <source>
        <dbReference type="Proteomes" id="UP001162880"/>
    </source>
</evidence>
<evidence type="ECO:0000256" key="6">
    <source>
        <dbReference type="ARBA" id="ARBA00022989"/>
    </source>
</evidence>
<organism evidence="11 12">
    <name type="scientific">Novosphingobium album</name>
    <name type="common">ex Hu et al. 2023</name>
    <dbReference type="NCBI Taxonomy" id="2930093"/>
    <lineage>
        <taxon>Bacteria</taxon>
        <taxon>Pseudomonadati</taxon>
        <taxon>Pseudomonadota</taxon>
        <taxon>Alphaproteobacteria</taxon>
        <taxon>Sphingomonadales</taxon>
        <taxon>Sphingomonadaceae</taxon>
        <taxon>Novosphingobium</taxon>
    </lineage>
</organism>
<evidence type="ECO:0000256" key="7">
    <source>
        <dbReference type="ARBA" id="ARBA00023136"/>
    </source>
</evidence>
<sequence>MSINFEACEEQDKMATIEAVDFTRAETGEAARSGRIASACVSRAEAGLIIQVAEADSVIATNPPHGPYNQGQPRLTRLIDILGATGLIVILLPVLVLLAIVTSLTSVGSAFYAHSRIGKDGKRFKCYKFRSMYVGAEQRLAKLLESDPELRREWEAEHKLQQDPRVTPFGRLMRQTSLDELPQLFNVLKGDMSLVGPRPIVQDELARYGRYVSSYLAIKPGLTGLWQVSGRSRTSYRRRVAADHVYALNKCVVLDLRIIIATLPAVLMQRGAC</sequence>
<evidence type="ECO:0000256" key="2">
    <source>
        <dbReference type="ARBA" id="ARBA00006464"/>
    </source>
</evidence>
<protein>
    <submittedName>
        <fullName evidence="11">Sugar transferase</fullName>
    </submittedName>
</protein>
<dbReference type="GO" id="GO:0016740">
    <property type="term" value="F:transferase activity"/>
    <property type="evidence" value="ECO:0007669"/>
    <property type="project" value="UniProtKB-KW"/>
</dbReference>
<dbReference type="PANTHER" id="PTHR30576:SF4">
    <property type="entry name" value="UNDECAPRENYL-PHOSPHATE GALACTOSE PHOSPHOTRANSFERASE"/>
    <property type="match status" value="1"/>
</dbReference>
<evidence type="ECO:0000256" key="9">
    <source>
        <dbReference type="SAM" id="Phobius"/>
    </source>
</evidence>
<evidence type="ECO:0000256" key="3">
    <source>
        <dbReference type="ARBA" id="ARBA00022475"/>
    </source>
</evidence>
<keyword evidence="3" id="KW-1003">Cell membrane</keyword>
<evidence type="ECO:0000256" key="1">
    <source>
        <dbReference type="ARBA" id="ARBA00004236"/>
    </source>
</evidence>
<keyword evidence="5 9" id="KW-0812">Transmembrane</keyword>
<evidence type="ECO:0000259" key="10">
    <source>
        <dbReference type="Pfam" id="PF02397"/>
    </source>
</evidence>